<evidence type="ECO:0000256" key="3">
    <source>
        <dbReference type="ARBA" id="ARBA00022692"/>
    </source>
</evidence>
<dbReference type="InterPro" id="IPR013604">
    <property type="entry name" value="7TM_chemorcpt"/>
</dbReference>
<dbReference type="GO" id="GO:0050909">
    <property type="term" value="P:sensory perception of taste"/>
    <property type="evidence" value="ECO:0007669"/>
    <property type="project" value="InterPro"/>
</dbReference>
<dbReference type="Proteomes" id="UP000198287">
    <property type="component" value="Unassembled WGS sequence"/>
</dbReference>
<reference evidence="7 8" key="1">
    <citation type="submission" date="2015-12" db="EMBL/GenBank/DDBJ databases">
        <title>The genome of Folsomia candida.</title>
        <authorList>
            <person name="Faddeeva A."/>
            <person name="Derks M.F."/>
            <person name="Anvar Y."/>
            <person name="Smit S."/>
            <person name="Van Straalen N."/>
            <person name="Roelofs D."/>
        </authorList>
    </citation>
    <scope>NUCLEOTIDE SEQUENCE [LARGE SCALE GENOMIC DNA]</scope>
    <source>
        <strain evidence="7 8">VU population</strain>
        <tissue evidence="7">Whole body</tissue>
    </source>
</reference>
<evidence type="ECO:0008006" key="9">
    <source>
        <dbReference type="Google" id="ProtNLM"/>
    </source>
</evidence>
<feature type="transmembrane region" description="Helical" evidence="6">
    <location>
        <begin position="149"/>
        <end position="170"/>
    </location>
</feature>
<feature type="transmembrane region" description="Helical" evidence="6">
    <location>
        <begin position="89"/>
        <end position="106"/>
    </location>
</feature>
<feature type="transmembrane region" description="Helical" evidence="6">
    <location>
        <begin position="290"/>
        <end position="313"/>
    </location>
</feature>
<feature type="transmembrane region" description="Helical" evidence="6">
    <location>
        <begin position="51"/>
        <end position="69"/>
    </location>
</feature>
<evidence type="ECO:0000313" key="8">
    <source>
        <dbReference type="Proteomes" id="UP000198287"/>
    </source>
</evidence>
<comment type="caution">
    <text evidence="7">The sequence shown here is derived from an EMBL/GenBank/DDBJ whole genome shotgun (WGS) entry which is preliminary data.</text>
</comment>
<gene>
    <name evidence="7" type="ORF">Fcan01_24987</name>
</gene>
<keyword evidence="3 6" id="KW-0812">Transmembrane</keyword>
<evidence type="ECO:0000256" key="6">
    <source>
        <dbReference type="SAM" id="Phobius"/>
    </source>
</evidence>
<dbReference type="Pfam" id="PF08395">
    <property type="entry name" value="7tm_7"/>
    <property type="match status" value="1"/>
</dbReference>
<keyword evidence="5 6" id="KW-0472">Membrane</keyword>
<feature type="transmembrane region" description="Helical" evidence="6">
    <location>
        <begin position="259"/>
        <end position="278"/>
    </location>
</feature>
<dbReference type="AlphaFoldDB" id="A0A226D561"/>
<name>A0A226D561_FOLCA</name>
<feature type="transmembrane region" description="Helical" evidence="6">
    <location>
        <begin position="20"/>
        <end position="39"/>
    </location>
</feature>
<dbReference type="GO" id="GO:0005886">
    <property type="term" value="C:plasma membrane"/>
    <property type="evidence" value="ECO:0007669"/>
    <property type="project" value="UniProtKB-SubCell"/>
</dbReference>
<keyword evidence="4 6" id="KW-1133">Transmembrane helix</keyword>
<keyword evidence="2" id="KW-1003">Cell membrane</keyword>
<dbReference type="EMBL" id="LNIX01000034">
    <property type="protein sequence ID" value="OXA40323.1"/>
    <property type="molecule type" value="Genomic_DNA"/>
</dbReference>
<feature type="transmembrane region" description="Helical" evidence="6">
    <location>
        <begin position="368"/>
        <end position="388"/>
    </location>
</feature>
<comment type="subcellular location">
    <subcellularLocation>
        <location evidence="1">Cell membrane</location>
        <topology evidence="1">Multi-pass membrane protein</topology>
    </subcellularLocation>
</comment>
<evidence type="ECO:0000313" key="7">
    <source>
        <dbReference type="EMBL" id="OXA40323.1"/>
    </source>
</evidence>
<proteinExistence type="predicted"/>
<feature type="transmembrane region" description="Helical" evidence="6">
    <location>
        <begin position="182"/>
        <end position="201"/>
    </location>
</feature>
<sequence length="394" mass="44617">MKALWVTPPDLPRFFNVRRLIYHTANLNILVSQIFGYFPVSVKSTSHIPQIISIVISVTSLMLALWALMSTRVDTSHPSGTFKSVATAWMTFIFIMQSISRLSLLVHGRKLRDLLDSSISTVEQIIQFQGFPDFPQFCAKLRNRSVKLVSFYALSAIVISLLQLRNILWTESNRRRNILSDILMSIMTHVSLFSFLSLEFFCQIYNYCLTCVTASIGKGTFSKKNLALEKFNDINVVLDCFNALADQVQQFNAIYEGKMVVDVFYYFTLCIFRGYFATQLGSECCSVTSLVYFVIHLMSICIMGYGVWSIASLSTKLGEGSGRFFRELANISTVGVLDKGIMLKLQLMTTHFTGNPLQIKTRLFAFNLYLPVSIMGAVTTYLVIIVQFQQSEKV</sequence>
<evidence type="ECO:0000256" key="5">
    <source>
        <dbReference type="ARBA" id="ARBA00023136"/>
    </source>
</evidence>
<evidence type="ECO:0000256" key="4">
    <source>
        <dbReference type="ARBA" id="ARBA00022989"/>
    </source>
</evidence>
<accession>A0A226D561</accession>
<evidence type="ECO:0000256" key="1">
    <source>
        <dbReference type="ARBA" id="ARBA00004651"/>
    </source>
</evidence>
<keyword evidence="8" id="KW-1185">Reference proteome</keyword>
<evidence type="ECO:0000256" key="2">
    <source>
        <dbReference type="ARBA" id="ARBA00022475"/>
    </source>
</evidence>
<protein>
    <recommendedName>
        <fullName evidence="9">Gustatory receptor</fullName>
    </recommendedName>
</protein>
<organism evidence="7 8">
    <name type="scientific">Folsomia candida</name>
    <name type="common">Springtail</name>
    <dbReference type="NCBI Taxonomy" id="158441"/>
    <lineage>
        <taxon>Eukaryota</taxon>
        <taxon>Metazoa</taxon>
        <taxon>Ecdysozoa</taxon>
        <taxon>Arthropoda</taxon>
        <taxon>Hexapoda</taxon>
        <taxon>Collembola</taxon>
        <taxon>Entomobryomorpha</taxon>
        <taxon>Isotomoidea</taxon>
        <taxon>Isotomidae</taxon>
        <taxon>Proisotominae</taxon>
        <taxon>Folsomia</taxon>
    </lineage>
</organism>